<dbReference type="GO" id="GO:0051536">
    <property type="term" value="F:iron-sulfur cluster binding"/>
    <property type="evidence" value="ECO:0007669"/>
    <property type="project" value="UniProtKB-KW"/>
</dbReference>
<dbReference type="InterPro" id="IPR034474">
    <property type="entry name" value="Methyltransferase_Class_D"/>
</dbReference>
<dbReference type="GO" id="GO:0003824">
    <property type="term" value="F:catalytic activity"/>
    <property type="evidence" value="ECO:0007669"/>
    <property type="project" value="InterPro"/>
</dbReference>
<keyword evidence="7" id="KW-1185">Reference proteome</keyword>
<evidence type="ECO:0000256" key="1">
    <source>
        <dbReference type="ARBA" id="ARBA00001966"/>
    </source>
</evidence>
<comment type="caution">
    <text evidence="6">The sequence shown here is derived from an EMBL/GenBank/DDBJ whole genome shotgun (WGS) entry which is preliminary data.</text>
</comment>
<keyword evidence="5" id="KW-0411">Iron-sulfur</keyword>
<reference evidence="6 7" key="1">
    <citation type="submission" date="2020-08" db="EMBL/GenBank/DDBJ databases">
        <title>Genomic Encyclopedia of Type Strains, Phase IV (KMG-IV): sequencing the most valuable type-strain genomes for metagenomic binning, comparative biology and taxonomic classification.</title>
        <authorList>
            <person name="Goeker M."/>
        </authorList>
    </citation>
    <scope>NUCLEOTIDE SEQUENCE [LARGE SCALE GENOMIC DNA]</scope>
    <source>
        <strain evidence="6 7">YC6886</strain>
    </source>
</reference>
<evidence type="ECO:0000256" key="4">
    <source>
        <dbReference type="ARBA" id="ARBA00023004"/>
    </source>
</evidence>
<dbReference type="EMBL" id="JACHFD010000006">
    <property type="protein sequence ID" value="MBB5351257.1"/>
    <property type="molecule type" value="Genomic_DNA"/>
</dbReference>
<protein>
    <submittedName>
        <fullName evidence="6">Putative radical SAM superfamily Fe-S cluster-containing enzyme</fullName>
    </submittedName>
</protein>
<keyword evidence="3" id="KW-0479">Metal-binding</keyword>
<dbReference type="PANTHER" id="PTHR43306:SF1">
    <property type="entry name" value="7,8-DIHYDRO-6-HYDROXYMETHYLPTERIN DIMETHYLTRANSFERASE"/>
    <property type="match status" value="1"/>
</dbReference>
<dbReference type="SFLD" id="SFLDG01067">
    <property type="entry name" value="SPASM/twitch_domain_containing"/>
    <property type="match status" value="1"/>
</dbReference>
<sequence>MTRQCDRFDRRETFSIDESLLDGWNEAASPSDSVVGRGCLGTPAMLVEILDSCNLQCPSCISDKPAGGWGQTLQYHSLASLKNRIVTALQQVPGIDTLELGGGEATLHPDLFPLLDWILGSSGIRQIALRTNGLRLGRDPGLSRQLACRSETGRLVVHLQYDGTQSSAHLHLRGADLREIKHTAMERCDGAGLPFFLVCTVCEGNLEDLWETVNLGRRFDSCLGVIFQSVGPKGRGGRVTFPVELAAIREALVCRSEGALSADMWSRIECQHSGMEELALLGSRGRPMDKRDFALRIRGASVCANAPDVRQSHAGPWVIAEDGLVVPPASYFDFAHGGCQE</sequence>
<dbReference type="InterPro" id="IPR058240">
    <property type="entry name" value="rSAM_sf"/>
</dbReference>
<name>A0A840UYP1_9BACT</name>
<dbReference type="GO" id="GO:0046872">
    <property type="term" value="F:metal ion binding"/>
    <property type="evidence" value="ECO:0007669"/>
    <property type="project" value="UniProtKB-KW"/>
</dbReference>
<dbReference type="AlphaFoldDB" id="A0A840UYP1"/>
<dbReference type="InterPro" id="IPR013785">
    <property type="entry name" value="Aldolase_TIM"/>
</dbReference>
<keyword evidence="2" id="KW-0949">S-adenosyl-L-methionine</keyword>
<dbReference type="SUPFAM" id="SSF102114">
    <property type="entry name" value="Radical SAM enzymes"/>
    <property type="match status" value="1"/>
</dbReference>
<evidence type="ECO:0000256" key="5">
    <source>
        <dbReference type="ARBA" id="ARBA00023014"/>
    </source>
</evidence>
<keyword evidence="4" id="KW-0408">Iron</keyword>
<organism evidence="6 7">
    <name type="scientific">Haloferula luteola</name>
    <dbReference type="NCBI Taxonomy" id="595692"/>
    <lineage>
        <taxon>Bacteria</taxon>
        <taxon>Pseudomonadati</taxon>
        <taxon>Verrucomicrobiota</taxon>
        <taxon>Verrucomicrobiia</taxon>
        <taxon>Verrucomicrobiales</taxon>
        <taxon>Verrucomicrobiaceae</taxon>
        <taxon>Haloferula</taxon>
    </lineage>
</organism>
<comment type="cofactor">
    <cofactor evidence="1">
        <name>[4Fe-4S] cluster</name>
        <dbReference type="ChEBI" id="CHEBI:49883"/>
    </cofactor>
</comment>
<evidence type="ECO:0000313" key="6">
    <source>
        <dbReference type="EMBL" id="MBB5351257.1"/>
    </source>
</evidence>
<dbReference type="Gene3D" id="3.20.20.70">
    <property type="entry name" value="Aldolase class I"/>
    <property type="match status" value="1"/>
</dbReference>
<dbReference type="RefSeq" id="WP_184017273.1">
    <property type="nucleotide sequence ID" value="NZ_JACHFD010000006.1"/>
</dbReference>
<evidence type="ECO:0000313" key="7">
    <source>
        <dbReference type="Proteomes" id="UP000557717"/>
    </source>
</evidence>
<dbReference type="InterPro" id="IPR007197">
    <property type="entry name" value="rSAM"/>
</dbReference>
<evidence type="ECO:0000256" key="3">
    <source>
        <dbReference type="ARBA" id="ARBA00022723"/>
    </source>
</evidence>
<dbReference type="Proteomes" id="UP000557717">
    <property type="component" value="Unassembled WGS sequence"/>
</dbReference>
<dbReference type="PANTHER" id="PTHR43306">
    <property type="entry name" value="7,8-DIHYDRO-6-HYDROXYMETHYLPTERIN DIMETHYLTRANSFERASE"/>
    <property type="match status" value="1"/>
</dbReference>
<accession>A0A840UYP1</accession>
<dbReference type="SFLD" id="SFLDS00029">
    <property type="entry name" value="Radical_SAM"/>
    <property type="match status" value="1"/>
</dbReference>
<gene>
    <name evidence="6" type="ORF">HNR46_001493</name>
</gene>
<proteinExistence type="predicted"/>
<evidence type="ECO:0000256" key="2">
    <source>
        <dbReference type="ARBA" id="ARBA00022691"/>
    </source>
</evidence>